<gene>
    <name evidence="1" type="ORF">DSO57_1032075</name>
</gene>
<evidence type="ECO:0000313" key="1">
    <source>
        <dbReference type="EMBL" id="KAJ9083703.1"/>
    </source>
</evidence>
<accession>A0ACC2U9Z4</accession>
<sequence>MSMLRSESKMKFTMFILSGVYCWAERDIHGTFVSTNVSCSEVSEIHFGSNEVLVKKFPACHTGTELFRGHWYKANHATILEGGLDRNDQQVPLIYISKDRIKYHYTDFIRANTATSLDTLAMLGYGYYAARNATSAFKRILFHEGEVTLFFSDFVKHGPWNVTNFSFNSVQGTIYQDEVTELITINKVSNTSLEINSTIFDKESQ</sequence>
<proteinExistence type="predicted"/>
<name>A0ACC2U9Z4_9FUNG</name>
<protein>
    <submittedName>
        <fullName evidence="1">Uncharacterized protein</fullName>
    </submittedName>
</protein>
<keyword evidence="2" id="KW-1185">Reference proteome</keyword>
<reference evidence="1" key="1">
    <citation type="submission" date="2022-04" db="EMBL/GenBank/DDBJ databases">
        <title>Genome of the entomopathogenic fungus Entomophthora muscae.</title>
        <authorList>
            <person name="Elya C."/>
            <person name="Lovett B.R."/>
            <person name="Lee E."/>
            <person name="Macias A.M."/>
            <person name="Hajek A.E."/>
            <person name="De Bivort B.L."/>
            <person name="Kasson M.T."/>
            <person name="De Fine Licht H.H."/>
            <person name="Stajich J.E."/>
        </authorList>
    </citation>
    <scope>NUCLEOTIDE SEQUENCE</scope>
    <source>
        <strain evidence="1">Berkeley</strain>
    </source>
</reference>
<organism evidence="1 2">
    <name type="scientific">Entomophthora muscae</name>
    <dbReference type="NCBI Taxonomy" id="34485"/>
    <lineage>
        <taxon>Eukaryota</taxon>
        <taxon>Fungi</taxon>
        <taxon>Fungi incertae sedis</taxon>
        <taxon>Zoopagomycota</taxon>
        <taxon>Entomophthoromycotina</taxon>
        <taxon>Entomophthoromycetes</taxon>
        <taxon>Entomophthorales</taxon>
        <taxon>Entomophthoraceae</taxon>
        <taxon>Entomophthora</taxon>
    </lineage>
</organism>
<evidence type="ECO:0000313" key="2">
    <source>
        <dbReference type="Proteomes" id="UP001165960"/>
    </source>
</evidence>
<comment type="caution">
    <text evidence="1">The sequence shown here is derived from an EMBL/GenBank/DDBJ whole genome shotgun (WGS) entry which is preliminary data.</text>
</comment>
<dbReference type="EMBL" id="QTSX02000947">
    <property type="protein sequence ID" value="KAJ9083703.1"/>
    <property type="molecule type" value="Genomic_DNA"/>
</dbReference>
<dbReference type="Proteomes" id="UP001165960">
    <property type="component" value="Unassembled WGS sequence"/>
</dbReference>